<dbReference type="KEGG" id="tli:Tlie_0845"/>
<gene>
    <name evidence="7" type="ordered locus">Tlie_0845</name>
</gene>
<feature type="binding site" evidence="5">
    <location>
        <position position="325"/>
    </location>
    <ligand>
        <name>S-adenosyl-L-methionine</name>
        <dbReference type="ChEBI" id="CHEBI:59789"/>
    </ligand>
</feature>
<dbReference type="InterPro" id="IPR029063">
    <property type="entry name" value="SAM-dependent_MTases_sf"/>
</dbReference>
<dbReference type="Gene3D" id="1.10.940.10">
    <property type="entry name" value="NusB-like"/>
    <property type="match status" value="1"/>
</dbReference>
<evidence type="ECO:0000256" key="4">
    <source>
        <dbReference type="ARBA" id="ARBA00022884"/>
    </source>
</evidence>
<dbReference type="OrthoDB" id="9810297at2"/>
<dbReference type="AlphaFoldDB" id="G7V9M8"/>
<dbReference type="PRINTS" id="PR02008">
    <property type="entry name" value="RCMTFAMILY"/>
</dbReference>
<keyword evidence="4 5" id="KW-0694">RNA-binding</keyword>
<dbReference type="eggNOG" id="COG0144">
    <property type="taxonomic scope" value="Bacteria"/>
</dbReference>
<evidence type="ECO:0000256" key="3">
    <source>
        <dbReference type="ARBA" id="ARBA00022691"/>
    </source>
</evidence>
<organism evidence="7 8">
    <name type="scientific">Thermovirga lienii (strain ATCC BAA-1197 / DSM 17291 / Cas60314)</name>
    <dbReference type="NCBI Taxonomy" id="580340"/>
    <lineage>
        <taxon>Bacteria</taxon>
        <taxon>Thermotogati</taxon>
        <taxon>Synergistota</taxon>
        <taxon>Synergistia</taxon>
        <taxon>Synergistales</taxon>
        <taxon>Thermovirgaceae</taxon>
        <taxon>Thermovirga</taxon>
    </lineage>
</organism>
<dbReference type="InterPro" id="IPR006027">
    <property type="entry name" value="NusB_RsmB_TIM44"/>
</dbReference>
<evidence type="ECO:0000256" key="2">
    <source>
        <dbReference type="ARBA" id="ARBA00022679"/>
    </source>
</evidence>
<keyword evidence="2 5" id="KW-0808">Transferase</keyword>
<dbReference type="InterPro" id="IPR035926">
    <property type="entry name" value="NusB-like_sf"/>
</dbReference>
<dbReference type="GO" id="GO:0003723">
    <property type="term" value="F:RNA binding"/>
    <property type="evidence" value="ECO:0007669"/>
    <property type="project" value="UniProtKB-UniRule"/>
</dbReference>
<reference evidence="7 8" key="2">
    <citation type="journal article" date="2012" name="Stand. Genomic Sci.">
        <title>Genome sequence of the moderately thermophilic, amino-acid-degrading and sulfur-reducing bacterium Thermovirga lienii type strain (Cas60314(T)).</title>
        <authorList>
            <person name="Goker M."/>
            <person name="Saunders E."/>
            <person name="Lapidus A."/>
            <person name="Nolan M."/>
            <person name="Lucas S."/>
            <person name="Hammon N."/>
            <person name="Deshpande S."/>
            <person name="Cheng J.F."/>
            <person name="Han C."/>
            <person name="Tapia R."/>
            <person name="Goodwin L.A."/>
            <person name="Pitluck S."/>
            <person name="Liolios K."/>
            <person name="Mavromatis K."/>
            <person name="Pagani I."/>
            <person name="Ivanova N."/>
            <person name="Mikhailova N."/>
            <person name="Pati A."/>
            <person name="Chen A."/>
            <person name="Palaniappan K."/>
            <person name="Land M."/>
            <person name="Chang Y.J."/>
            <person name="Jeffries C.D."/>
            <person name="Brambilla E.M."/>
            <person name="Rohde M."/>
            <person name="Spring S."/>
            <person name="Detter J.C."/>
            <person name="Woyke T."/>
            <person name="Bristow J."/>
            <person name="Eisen J.A."/>
            <person name="Markowitz V."/>
            <person name="Hugenholtz P."/>
            <person name="Kyrpides N.C."/>
            <person name="Klenk H.P."/>
        </authorList>
    </citation>
    <scope>NUCLEOTIDE SEQUENCE [LARGE SCALE GENOMIC DNA]</scope>
    <source>
        <strain evidence="8">ATCC BAA-1197 / DSM 17291 / Cas60314</strain>
    </source>
</reference>
<sequence length="440" mass="49331">MRGIEVALEVWRDVNEGLFASEALRKKSLGLPEGDRVLASTLVYVSIRRASFWKYLVKEYSGRSLREFSPAAGDALVLGVAGIAELRRFHPASLVNALVEFVKKKGSRREVSVVNAVLRRAAREAKKDLERFLHSPQLKDLCLVCGVPYWVGTSLSDSWGRKEARQLLKLMTMRSYVSLRLSPGVDKREVISNLEGSGYRAWESSLLDYSIRLASSAFPPNLYGYDKGWITPQTESSMMVAEVVSSNYEGGAILDMCCGRGVKTAQIAQVLTGAPIEAWELSQGRLKAAEREMERLRIKRDSIIFKRGDALELNPNEKPSLIFLDAPCSGSGTWARHPDGKLRQSKEKLQHLTDLQRAMLLRALEMVKPGGKVVYSTCSLLRPENELVVGEVVGKVPDVVEIPVSWPYDYVRRGRPWGYYVWPALPWVDGFYVAVLKKRP</sequence>
<keyword evidence="1 5" id="KW-0489">Methyltransferase</keyword>
<protein>
    <submittedName>
        <fullName evidence="7">Fmu (Sun) domain protein</fullName>
    </submittedName>
</protein>
<proteinExistence type="inferred from homology"/>
<dbReference type="InterPro" id="IPR049560">
    <property type="entry name" value="MeTrfase_RsmB-F_NOP2_cat"/>
</dbReference>
<dbReference type="Pfam" id="PF01189">
    <property type="entry name" value="Methyltr_RsmB-F"/>
    <property type="match status" value="1"/>
</dbReference>
<feature type="binding site" evidence="5">
    <location>
        <position position="309"/>
    </location>
    <ligand>
        <name>S-adenosyl-L-methionine</name>
        <dbReference type="ChEBI" id="CHEBI:59789"/>
    </ligand>
</feature>
<dbReference type="Gene3D" id="3.40.50.150">
    <property type="entry name" value="Vaccinia Virus protein VP39"/>
    <property type="match status" value="1"/>
</dbReference>
<comment type="similarity">
    <text evidence="5">Belongs to the class I-like SAM-binding methyltransferase superfamily. RsmB/NOP family.</text>
</comment>
<evidence type="ECO:0000256" key="1">
    <source>
        <dbReference type="ARBA" id="ARBA00022603"/>
    </source>
</evidence>
<keyword evidence="8" id="KW-1185">Reference proteome</keyword>
<accession>G7V9M8</accession>
<dbReference type="Proteomes" id="UP000005868">
    <property type="component" value="Chromosome"/>
</dbReference>
<dbReference type="GO" id="GO:0006355">
    <property type="term" value="P:regulation of DNA-templated transcription"/>
    <property type="evidence" value="ECO:0007669"/>
    <property type="project" value="InterPro"/>
</dbReference>
<dbReference type="EMBL" id="CP003096">
    <property type="protein sequence ID" value="AER66578.1"/>
    <property type="molecule type" value="Genomic_DNA"/>
</dbReference>
<evidence type="ECO:0000313" key="8">
    <source>
        <dbReference type="Proteomes" id="UP000005868"/>
    </source>
</evidence>
<feature type="domain" description="SAM-dependent MTase RsmB/NOP-type" evidence="6">
    <location>
        <begin position="167"/>
        <end position="439"/>
    </location>
</feature>
<dbReference type="HOGENOM" id="CLU_005316_0_3_0"/>
<dbReference type="STRING" id="580340.Tlie_0845"/>
<dbReference type="SUPFAM" id="SSF53335">
    <property type="entry name" value="S-adenosyl-L-methionine-dependent methyltransferases"/>
    <property type="match status" value="1"/>
</dbReference>
<dbReference type="InterPro" id="IPR001678">
    <property type="entry name" value="MeTrfase_RsmB-F_NOP2_dom"/>
</dbReference>
<dbReference type="PANTHER" id="PTHR22807:SF53">
    <property type="entry name" value="RIBOSOMAL RNA SMALL SUBUNIT METHYLTRANSFERASE B-RELATED"/>
    <property type="match status" value="1"/>
</dbReference>
<evidence type="ECO:0000313" key="7">
    <source>
        <dbReference type="EMBL" id="AER66578.1"/>
    </source>
</evidence>
<dbReference type="PANTHER" id="PTHR22807">
    <property type="entry name" value="NOP2 YEAST -RELATED NOL1/NOP2/FMU SUN DOMAIN-CONTAINING"/>
    <property type="match status" value="1"/>
</dbReference>
<feature type="binding site" evidence="5">
    <location>
        <position position="280"/>
    </location>
    <ligand>
        <name>S-adenosyl-L-methionine</name>
        <dbReference type="ChEBI" id="CHEBI:59789"/>
    </ligand>
</feature>
<dbReference type="SUPFAM" id="SSF48013">
    <property type="entry name" value="NusB-like"/>
    <property type="match status" value="1"/>
</dbReference>
<dbReference type="InterPro" id="IPR023267">
    <property type="entry name" value="RCMT"/>
</dbReference>
<keyword evidence="3 5" id="KW-0949">S-adenosyl-L-methionine</keyword>
<reference evidence="8" key="1">
    <citation type="submission" date="2011-10" db="EMBL/GenBank/DDBJ databases">
        <title>The complete genome of chromosome of Thermovirga lienii DSM 17291.</title>
        <authorList>
            <consortium name="US DOE Joint Genome Institute (JGI-PGF)"/>
            <person name="Lucas S."/>
            <person name="Copeland A."/>
            <person name="Lapidus A."/>
            <person name="Glavina del Rio T."/>
            <person name="Dalin E."/>
            <person name="Tice H."/>
            <person name="Bruce D."/>
            <person name="Goodwin L."/>
            <person name="Pitluck S."/>
            <person name="Peters L."/>
            <person name="Mikhailova N."/>
            <person name="Saunders E."/>
            <person name="Kyrpides N."/>
            <person name="Mavromatis K."/>
            <person name="Ivanova N."/>
            <person name="Last F.I."/>
            <person name="Brettin T."/>
            <person name="Detter J.C."/>
            <person name="Han C."/>
            <person name="Larimer F."/>
            <person name="Land M."/>
            <person name="Hauser L."/>
            <person name="Markowitz V."/>
            <person name="Cheng J.-F."/>
            <person name="Hugenholtz P."/>
            <person name="Woyke T."/>
            <person name="Wu D."/>
            <person name="Spring S."/>
            <person name="Schroeder M."/>
            <person name="Brambilla E.-M."/>
            <person name="Klenk H.-P."/>
            <person name="Eisen J.A."/>
        </authorList>
    </citation>
    <scope>NUCLEOTIDE SEQUENCE [LARGE SCALE GENOMIC DNA]</scope>
    <source>
        <strain evidence="8">ATCC BAA-1197 / DSM 17291 / Cas60314</strain>
    </source>
</reference>
<dbReference type="PROSITE" id="PS51686">
    <property type="entry name" value="SAM_MT_RSMB_NOP"/>
    <property type="match status" value="1"/>
</dbReference>
<dbReference type="GO" id="GO:0001510">
    <property type="term" value="P:RNA methylation"/>
    <property type="evidence" value="ECO:0007669"/>
    <property type="project" value="InterPro"/>
</dbReference>
<evidence type="ECO:0000259" key="6">
    <source>
        <dbReference type="PROSITE" id="PS51686"/>
    </source>
</evidence>
<dbReference type="CDD" id="cd02440">
    <property type="entry name" value="AdoMet_MTases"/>
    <property type="match status" value="1"/>
</dbReference>
<evidence type="ECO:0000256" key="5">
    <source>
        <dbReference type="PROSITE-ProRule" id="PRU01023"/>
    </source>
</evidence>
<dbReference type="Pfam" id="PF01029">
    <property type="entry name" value="NusB"/>
    <property type="match status" value="1"/>
</dbReference>
<dbReference type="GO" id="GO:0008173">
    <property type="term" value="F:RNA methyltransferase activity"/>
    <property type="evidence" value="ECO:0007669"/>
    <property type="project" value="InterPro"/>
</dbReference>
<comment type="caution">
    <text evidence="5">Lacks conserved residue(s) required for the propagation of feature annotation.</text>
</comment>
<name>G7V9M8_THELD</name>
<feature type="active site" description="Nucleophile" evidence="5">
    <location>
        <position position="378"/>
    </location>
</feature>